<dbReference type="InterPro" id="IPR007936">
    <property type="entry name" value="VapE-like_dom"/>
</dbReference>
<gene>
    <name evidence="2" type="ORF">AWU65_20335</name>
</gene>
<evidence type="ECO:0000313" key="3">
    <source>
        <dbReference type="Proteomes" id="UP000076796"/>
    </source>
</evidence>
<name>A0A163LGB1_9BACL</name>
<evidence type="ECO:0000259" key="1">
    <source>
        <dbReference type="Pfam" id="PF05272"/>
    </source>
</evidence>
<proteinExistence type="predicted"/>
<protein>
    <submittedName>
        <fullName evidence="2">Virulence protein E</fullName>
    </submittedName>
</protein>
<dbReference type="RefSeq" id="WP_063479153.1">
    <property type="nucleotide sequence ID" value="NZ_CP147845.1"/>
</dbReference>
<comment type="caution">
    <text evidence="2">The sequence shown here is derived from an EMBL/GenBank/DDBJ whole genome shotgun (WGS) entry which is preliminary data.</text>
</comment>
<dbReference type="InterPro" id="IPR027417">
    <property type="entry name" value="P-loop_NTPase"/>
</dbReference>
<dbReference type="PANTHER" id="PTHR34985">
    <property type="entry name" value="SLR0554 PROTEIN"/>
    <property type="match status" value="1"/>
</dbReference>
<organism evidence="2 3">
    <name type="scientific">Paenibacillus glucanolyticus</name>
    <dbReference type="NCBI Taxonomy" id="59843"/>
    <lineage>
        <taxon>Bacteria</taxon>
        <taxon>Bacillati</taxon>
        <taxon>Bacillota</taxon>
        <taxon>Bacilli</taxon>
        <taxon>Bacillales</taxon>
        <taxon>Paenibacillaceae</taxon>
        <taxon>Paenibacillus</taxon>
    </lineage>
</organism>
<keyword evidence="3" id="KW-1185">Reference proteome</keyword>
<dbReference type="Pfam" id="PF05272">
    <property type="entry name" value="VapE-like_dom"/>
    <property type="match status" value="1"/>
</dbReference>
<dbReference type="PANTHER" id="PTHR34985:SF1">
    <property type="entry name" value="SLR0554 PROTEIN"/>
    <property type="match status" value="1"/>
</dbReference>
<feature type="domain" description="Virulence-associated protein E-like" evidence="1">
    <location>
        <begin position="476"/>
        <end position="693"/>
    </location>
</feature>
<dbReference type="GeneID" id="97556388"/>
<dbReference type="EMBL" id="LWMH01000001">
    <property type="protein sequence ID" value="KZS48107.1"/>
    <property type="molecule type" value="Genomic_DNA"/>
</dbReference>
<dbReference type="Proteomes" id="UP000076796">
    <property type="component" value="Unassembled WGS sequence"/>
</dbReference>
<sequence length="781" mass="90365">MQELDISFGKHRADTNWKTEYLTWDEFVDRLRKVRRTAETMAQYDKMNNNARGKLKDGPAFVGGLVRTGRRKKENVDSRSLITLDVDRGDDDFLFSAELVLGGSAYVIYSTHSHRPEKPKYRLIIPGDRNMSPDEYAAVSRKLSEHIGMEYFDKTTFDVHRLMYLPSCSKDADPVLEVFEGEPLAIDRILDEYADWHDVMAWPRHPEDKSPAQLAAKRAQDPREKFGMIGFFCRAFTIEEGIETFLSDVYEKGSMPDRYTYTKGSSGNGLEVYPDQDLAFSHQDSDPIADGRTYNLFDLVRVHKFGHLDERVKDHTPDAKKPSHLAMEQWAAQRPEVKKLVFAERQADFAEMADEFPADEDDPDEMDWEDQLEIHHKTGEPLPTAGNVELMLSHGSWKNVLAYDAFGNTEVIRRSLPWREQERLGRSYEPWLGADDKRLQHWFAKVHGINSAKTIQNAFTEVVHRNTFHPIKSYVESAVWDGLPRAERIFIDYLGAPDIHYTRQATRKMLLAAVARLYRPGCKFDQMLVLVGPQGAGKSSLLAKLGREWFSDSLRTFENKEAGEHLQSGWIFEIGELSAMKKTEVEEVKAFLSKTEDRYRVAYDRQVSEFPRKCVFFGTTNTRDFLRDATGNRRFWPIEIFPDRATRSHWEELTEEEVSQIWAEVLSWFKAGETLELDSEARMEAERQQAAHMETDPREGIIQEWLDMPLEDEMGRPTDDLRDRVCAAQIWTECLGKKRGDMRAWESKELADIIRRIPGWRERKGKARVPGYGVQLVFERC</sequence>
<dbReference type="AlphaFoldDB" id="A0A163LGB1"/>
<evidence type="ECO:0000313" key="2">
    <source>
        <dbReference type="EMBL" id="KZS48107.1"/>
    </source>
</evidence>
<accession>A0A163LGB1</accession>
<dbReference type="SUPFAM" id="SSF52540">
    <property type="entry name" value="P-loop containing nucleoside triphosphate hydrolases"/>
    <property type="match status" value="1"/>
</dbReference>
<reference evidence="2" key="1">
    <citation type="journal article" date="2016" name="Genome Announc.">
        <title>Draft genomes of two strains of Paenibacillus glucanolyticus with capability to degrade lignocellulose.</title>
        <authorList>
            <person name="Mathews S.L."/>
            <person name="Pawlak J."/>
            <person name="Grunden A.M."/>
        </authorList>
    </citation>
    <scope>NUCLEOTIDE SEQUENCE [LARGE SCALE GENOMIC DNA]</scope>
    <source>
        <strain evidence="2">SLM1</strain>
    </source>
</reference>
<dbReference type="OrthoDB" id="9763644at2"/>